<protein>
    <submittedName>
        <fullName evidence="12 13">Zinc finger protein 394</fullName>
    </submittedName>
</protein>
<evidence type="ECO:0000313" key="12">
    <source>
        <dbReference type="EMBL" id="EDS36776.1"/>
    </source>
</evidence>
<feature type="compositionally biased region" description="Basic residues" evidence="10">
    <location>
        <begin position="608"/>
        <end position="622"/>
    </location>
</feature>
<feature type="domain" description="C2H2-type" evidence="11">
    <location>
        <begin position="441"/>
        <end position="469"/>
    </location>
</feature>
<evidence type="ECO:0000313" key="13">
    <source>
        <dbReference type="EnsemblMetazoa" id="CPIJ011863-PA"/>
    </source>
</evidence>
<evidence type="ECO:0000256" key="9">
    <source>
        <dbReference type="PROSITE-ProRule" id="PRU00042"/>
    </source>
</evidence>
<feature type="domain" description="C2H2-type" evidence="11">
    <location>
        <begin position="589"/>
        <end position="617"/>
    </location>
</feature>
<dbReference type="EnsemblMetazoa" id="CPIJ011863-RA">
    <property type="protein sequence ID" value="CPIJ011863-PA"/>
    <property type="gene ID" value="CPIJ011863"/>
</dbReference>
<dbReference type="EMBL" id="DS232174">
    <property type="protein sequence ID" value="EDS36776.1"/>
    <property type="molecule type" value="Genomic_DNA"/>
</dbReference>
<reference evidence="13" key="2">
    <citation type="submission" date="2021-02" db="UniProtKB">
        <authorList>
            <consortium name="EnsemblMetazoa"/>
        </authorList>
    </citation>
    <scope>IDENTIFICATION</scope>
    <source>
        <strain evidence="13">JHB</strain>
    </source>
</reference>
<evidence type="ECO:0000256" key="5">
    <source>
        <dbReference type="ARBA" id="ARBA00022833"/>
    </source>
</evidence>
<dbReference type="KEGG" id="cqu:CpipJ_CPIJ011863"/>
<evidence type="ECO:0000256" key="7">
    <source>
        <dbReference type="ARBA" id="ARBA00023163"/>
    </source>
</evidence>
<dbReference type="PANTHER" id="PTHR24399">
    <property type="entry name" value="ZINC FINGER AND BTB DOMAIN-CONTAINING"/>
    <property type="match status" value="1"/>
</dbReference>
<proteinExistence type="predicted"/>
<dbReference type="Pfam" id="PF13912">
    <property type="entry name" value="zf-C2H2_6"/>
    <property type="match status" value="2"/>
</dbReference>
<dbReference type="SUPFAM" id="SSF57667">
    <property type="entry name" value="beta-beta-alpha zinc fingers"/>
    <property type="match status" value="6"/>
</dbReference>
<dbReference type="GO" id="GO:0005654">
    <property type="term" value="C:nucleoplasm"/>
    <property type="evidence" value="ECO:0007669"/>
    <property type="project" value="TreeGrafter"/>
</dbReference>
<dbReference type="VEuPathDB" id="VectorBase:CQUJHB010197"/>
<evidence type="ECO:0000256" key="3">
    <source>
        <dbReference type="ARBA" id="ARBA00022737"/>
    </source>
</evidence>
<feature type="domain" description="C2H2-type" evidence="11">
    <location>
        <begin position="234"/>
        <end position="262"/>
    </location>
</feature>
<dbReference type="FunFam" id="3.30.160.60:FF:000671">
    <property type="entry name" value="Zinc finger protein 26"/>
    <property type="match status" value="1"/>
</dbReference>
<evidence type="ECO:0000256" key="8">
    <source>
        <dbReference type="ARBA" id="ARBA00023242"/>
    </source>
</evidence>
<dbReference type="GO" id="GO:0002682">
    <property type="term" value="P:regulation of immune system process"/>
    <property type="evidence" value="ECO:0007669"/>
    <property type="project" value="TreeGrafter"/>
</dbReference>
<evidence type="ECO:0000256" key="10">
    <source>
        <dbReference type="SAM" id="MobiDB-lite"/>
    </source>
</evidence>
<dbReference type="SMART" id="SM00355">
    <property type="entry name" value="ZnF_C2H2"/>
    <property type="match status" value="15"/>
</dbReference>
<sequence>MVPSLGQLTSLENLSTILQQTAKIKQSPSDIPNMICTECLVKVDLIHALQSQFATQDALYRALQSAGATCQLQVVEATVQDEYGEQKLEPLEEDDWEVDFDADDGSNYSEELYQEDRGRKRKRSKKGVKMSSLIARKCYLCKAAPFANPIDLMNHLSKEHASESDLSCAECNDGKKFETIQRFNRHMSHHDGEDRPLRCGFCPMRYCDEHGVHAHENREHGTRHEVTVVLHRPTACEECGKMFASTSNKKRHWKEAHGRSSKFECEFCEAELTSSQSLHSHVLGHSKPVGHKCEICEMWFRSEAVLQNHLEKIHESANYLDCAPCKQQFESEEAFIDHLQQKHRQCETYEYSCSLCLEVPQSAQELEQHIDQTHKESQYPSVRCVKCTREFRSQLLLYRHRKQKCSKRSLQLRCEPCDREFATQKHLKDHVAATHLHQKLYRCDECGKEFGWQSNLDSHRRSVHNEERPFVCQQCGTSFKVSNSLCRHRKRCHIMRQKALLKANPELREPRPLHDCDLCDKTFATKSTRDNHRRSIHTGERSYLCQHCGMSFKASSVHSRHRKRCLLRQEARAAATAQREAIREARKPFACGLCGKTFRTEQVLQKHGQNHHSGEKKRKRAKKAMEKEKKPRKKKVKAGGDAASAVVKVETEREVKEEMVEES</sequence>
<keyword evidence="5" id="KW-0862">Zinc</keyword>
<organism>
    <name type="scientific">Culex quinquefasciatus</name>
    <name type="common">Southern house mosquito</name>
    <name type="synonym">Culex pungens</name>
    <dbReference type="NCBI Taxonomy" id="7176"/>
    <lineage>
        <taxon>Eukaryota</taxon>
        <taxon>Metazoa</taxon>
        <taxon>Ecdysozoa</taxon>
        <taxon>Arthropoda</taxon>
        <taxon>Hexapoda</taxon>
        <taxon>Insecta</taxon>
        <taxon>Pterygota</taxon>
        <taxon>Neoptera</taxon>
        <taxon>Endopterygota</taxon>
        <taxon>Diptera</taxon>
        <taxon>Nematocera</taxon>
        <taxon>Culicoidea</taxon>
        <taxon>Culicidae</taxon>
        <taxon>Culicinae</taxon>
        <taxon>Culicini</taxon>
        <taxon>Culex</taxon>
        <taxon>Culex</taxon>
    </lineage>
</organism>
<dbReference type="OMA" id="CFTHNSV"/>
<keyword evidence="14" id="KW-1185">Reference proteome</keyword>
<dbReference type="eggNOG" id="KOG1721">
    <property type="taxonomic scope" value="Eukaryota"/>
</dbReference>
<dbReference type="GO" id="GO:0001227">
    <property type="term" value="F:DNA-binding transcription repressor activity, RNA polymerase II-specific"/>
    <property type="evidence" value="ECO:0007669"/>
    <property type="project" value="TreeGrafter"/>
</dbReference>
<dbReference type="GO" id="GO:0000978">
    <property type="term" value="F:RNA polymerase II cis-regulatory region sequence-specific DNA binding"/>
    <property type="evidence" value="ECO:0007669"/>
    <property type="project" value="TreeGrafter"/>
</dbReference>
<reference evidence="12" key="1">
    <citation type="submission" date="2007-03" db="EMBL/GenBank/DDBJ databases">
        <title>Annotation of Culex pipiens quinquefasciatus.</title>
        <authorList>
            <consortium name="The Broad Institute Genome Sequencing Platform"/>
            <person name="Atkinson P.W."/>
            <person name="Hemingway J."/>
            <person name="Christensen B.M."/>
            <person name="Higgs S."/>
            <person name="Kodira C."/>
            <person name="Hannick L."/>
            <person name="Megy K."/>
            <person name="O'Leary S."/>
            <person name="Pearson M."/>
            <person name="Haas B.J."/>
            <person name="Mauceli E."/>
            <person name="Wortman J.R."/>
            <person name="Lee N.H."/>
            <person name="Guigo R."/>
            <person name="Stanke M."/>
            <person name="Alvarado L."/>
            <person name="Amedeo P."/>
            <person name="Antoine C.H."/>
            <person name="Arensburger P."/>
            <person name="Bidwell S.L."/>
            <person name="Crawford M."/>
            <person name="Camaro F."/>
            <person name="Devon K."/>
            <person name="Engels R."/>
            <person name="Hammond M."/>
            <person name="Howarth C."/>
            <person name="Koehrsen M."/>
            <person name="Lawson D."/>
            <person name="Montgomery P."/>
            <person name="Nene V."/>
            <person name="Nusbaum C."/>
            <person name="Puiu D."/>
            <person name="Romero-Severson J."/>
            <person name="Severson D.W."/>
            <person name="Shumway M."/>
            <person name="Sisk P."/>
            <person name="Stolte C."/>
            <person name="Zeng Q."/>
            <person name="Eisenstadt E."/>
            <person name="Fraser-Liggett C."/>
            <person name="Strausberg R."/>
            <person name="Galagan J."/>
            <person name="Birren B."/>
            <person name="Collins F.H."/>
        </authorList>
    </citation>
    <scope>NUCLEOTIDE SEQUENCE [LARGE SCALE GENOMIC DNA]</scope>
    <source>
        <strain evidence="12">JHB</strain>
    </source>
</reference>
<dbReference type="Pfam" id="PF12874">
    <property type="entry name" value="zf-met"/>
    <property type="match status" value="2"/>
</dbReference>
<evidence type="ECO:0000256" key="2">
    <source>
        <dbReference type="ARBA" id="ARBA00022723"/>
    </source>
</evidence>
<feature type="region of interest" description="Disordered" evidence="10">
    <location>
        <begin position="98"/>
        <end position="126"/>
    </location>
</feature>
<feature type="domain" description="C2H2-type" evidence="11">
    <location>
        <begin position="514"/>
        <end position="542"/>
    </location>
</feature>
<dbReference type="InterPro" id="IPR013087">
    <property type="entry name" value="Znf_C2H2_type"/>
</dbReference>
<dbReference type="FunFam" id="3.30.160.60:FF:000446">
    <property type="entry name" value="Zinc finger protein"/>
    <property type="match status" value="1"/>
</dbReference>
<dbReference type="GO" id="GO:0008270">
    <property type="term" value="F:zinc ion binding"/>
    <property type="evidence" value="ECO:0007669"/>
    <property type="project" value="UniProtKB-KW"/>
</dbReference>
<dbReference type="PROSITE" id="PS50157">
    <property type="entry name" value="ZINC_FINGER_C2H2_2"/>
    <property type="match status" value="7"/>
</dbReference>
<feature type="region of interest" description="Disordered" evidence="10">
    <location>
        <begin position="604"/>
        <end position="663"/>
    </location>
</feature>
<keyword evidence="4 9" id="KW-0863">Zinc-finger</keyword>
<dbReference type="InParanoid" id="B0WXW6"/>
<feature type="domain" description="C2H2-type" evidence="11">
    <location>
        <begin position="412"/>
        <end position="440"/>
    </location>
</feature>
<dbReference type="VEuPathDB" id="VectorBase:CPIJ011863"/>
<dbReference type="STRING" id="7176.B0WXW6"/>
<evidence type="ECO:0000313" key="14">
    <source>
        <dbReference type="Proteomes" id="UP000002320"/>
    </source>
</evidence>
<evidence type="ECO:0000256" key="1">
    <source>
        <dbReference type="ARBA" id="ARBA00004123"/>
    </source>
</evidence>
<dbReference type="PANTHER" id="PTHR24399:SF23">
    <property type="entry name" value="C2H2-TYPE DOMAIN-CONTAINING PROTEIN"/>
    <property type="match status" value="1"/>
</dbReference>
<gene>
    <name evidence="13" type="primary">6044779</name>
    <name evidence="12" type="ORF">CpipJ_CPIJ011863</name>
</gene>
<dbReference type="OrthoDB" id="3437960at2759"/>
<accession>B0WXW6</accession>
<dbReference type="HOGENOM" id="CLU_013641_0_0_1"/>
<keyword evidence="6" id="KW-0805">Transcription regulation</keyword>
<comment type="subcellular location">
    <subcellularLocation>
        <location evidence="1">Nucleus</location>
    </subcellularLocation>
</comment>
<dbReference type="AlphaFoldDB" id="B0WXW6"/>
<name>B0WXW6_CULQU</name>
<dbReference type="Proteomes" id="UP000002320">
    <property type="component" value="Unassembled WGS sequence"/>
</dbReference>
<keyword evidence="3" id="KW-0677">Repeat</keyword>
<dbReference type="InterPro" id="IPR036236">
    <property type="entry name" value="Znf_C2H2_sf"/>
</dbReference>
<dbReference type="Gene3D" id="3.30.160.60">
    <property type="entry name" value="Classic Zinc Finger"/>
    <property type="match status" value="8"/>
</dbReference>
<feature type="compositionally biased region" description="Basic and acidic residues" evidence="10">
    <location>
        <begin position="649"/>
        <end position="663"/>
    </location>
</feature>
<keyword evidence="2" id="KW-0479">Metal-binding</keyword>
<keyword evidence="7" id="KW-0804">Transcription</keyword>
<keyword evidence="8" id="KW-0539">Nucleus</keyword>
<feature type="domain" description="C2H2-type" evidence="11">
    <location>
        <begin position="291"/>
        <end position="319"/>
    </location>
</feature>
<dbReference type="PROSITE" id="PS00028">
    <property type="entry name" value="ZINC_FINGER_C2H2_1"/>
    <property type="match status" value="9"/>
</dbReference>
<dbReference type="GO" id="GO:0001817">
    <property type="term" value="P:regulation of cytokine production"/>
    <property type="evidence" value="ECO:0007669"/>
    <property type="project" value="TreeGrafter"/>
</dbReference>
<evidence type="ECO:0000256" key="6">
    <source>
        <dbReference type="ARBA" id="ARBA00023015"/>
    </source>
</evidence>
<feature type="domain" description="C2H2-type" evidence="11">
    <location>
        <begin position="470"/>
        <end position="498"/>
    </location>
</feature>
<evidence type="ECO:0000256" key="4">
    <source>
        <dbReference type="ARBA" id="ARBA00022771"/>
    </source>
</evidence>
<evidence type="ECO:0000259" key="11">
    <source>
        <dbReference type="PROSITE" id="PS50157"/>
    </source>
</evidence>